<dbReference type="InterPro" id="IPR011004">
    <property type="entry name" value="Trimer_LpxA-like_sf"/>
</dbReference>
<evidence type="ECO:0000256" key="1">
    <source>
        <dbReference type="ARBA" id="ARBA00013266"/>
    </source>
</evidence>
<gene>
    <name evidence="3" type="ORF">MUK42_22360</name>
</gene>
<reference evidence="3" key="1">
    <citation type="submission" date="2022-05" db="EMBL/GenBank/DDBJ databases">
        <title>The Musa troglodytarum L. genome provides insights into the mechanism of non-climacteric behaviour and enrichment of carotenoids.</title>
        <authorList>
            <person name="Wang J."/>
        </authorList>
    </citation>
    <scope>NUCLEOTIDE SEQUENCE</scope>
    <source>
        <tissue evidence="3">Leaf</tissue>
    </source>
</reference>
<keyword evidence="4" id="KW-1185">Reference proteome</keyword>
<dbReference type="PROSITE" id="PS00101">
    <property type="entry name" value="HEXAPEP_TRANSFERASES"/>
    <property type="match status" value="1"/>
</dbReference>
<dbReference type="InterPro" id="IPR018357">
    <property type="entry name" value="Hexapep_transf_CS"/>
</dbReference>
<keyword evidence="2" id="KW-0808">Transferase</keyword>
<dbReference type="PANTHER" id="PTHR42811">
    <property type="entry name" value="SERINE ACETYLTRANSFERASE"/>
    <property type="match status" value="1"/>
</dbReference>
<evidence type="ECO:0000256" key="2">
    <source>
        <dbReference type="ARBA" id="ARBA00022679"/>
    </source>
</evidence>
<dbReference type="Pfam" id="PF00132">
    <property type="entry name" value="Hexapep"/>
    <property type="match status" value="1"/>
</dbReference>
<accession>A0A9E7K9R2</accession>
<dbReference type="InterPro" id="IPR042122">
    <property type="entry name" value="Ser_AcTrfase_N_sf"/>
</dbReference>
<dbReference type="Gene3D" id="1.10.3130.10">
    <property type="entry name" value="serine acetyltransferase, domain 1"/>
    <property type="match status" value="1"/>
</dbReference>
<dbReference type="SUPFAM" id="SSF51161">
    <property type="entry name" value="Trimeric LpxA-like enzymes"/>
    <property type="match status" value="1"/>
</dbReference>
<dbReference type="EMBL" id="CP097508">
    <property type="protein sequence ID" value="URE12008.1"/>
    <property type="molecule type" value="Genomic_DNA"/>
</dbReference>
<proteinExistence type="predicted"/>
<protein>
    <recommendedName>
        <fullName evidence="1">serine O-acetyltransferase</fullName>
        <ecNumber evidence="1">2.3.1.30</ecNumber>
    </recommendedName>
</protein>
<evidence type="ECO:0000313" key="4">
    <source>
        <dbReference type="Proteomes" id="UP001055439"/>
    </source>
</evidence>
<evidence type="ECO:0000313" key="3">
    <source>
        <dbReference type="EMBL" id="URE12008.1"/>
    </source>
</evidence>
<dbReference type="EC" id="2.3.1.30" evidence="1"/>
<dbReference type="AlphaFoldDB" id="A0A9E7K9R2"/>
<dbReference type="OrthoDB" id="25818at2759"/>
<name>A0A9E7K9R2_9LILI</name>
<dbReference type="InterPro" id="IPR001451">
    <property type="entry name" value="Hexapep"/>
</dbReference>
<sequence length="164" mass="17572">MVDEVWCTIQEEARTDAEEEPFLRKQYYDLGFQALQAHRVAHRLWTEGRRAMALLLQSRTSEVLAVDIHPGARIGAGVLLNHATGVEGGDRHPKIGDGVLLGAGTKILGNVRIGEGTKIGAGSVVLKVVPPRTTTVGSAAALVNGEENRTGHIIDHTSCSNYAN</sequence>
<organism evidence="3 4">
    <name type="scientific">Musa troglodytarum</name>
    <name type="common">fe'i banana</name>
    <dbReference type="NCBI Taxonomy" id="320322"/>
    <lineage>
        <taxon>Eukaryota</taxon>
        <taxon>Viridiplantae</taxon>
        <taxon>Streptophyta</taxon>
        <taxon>Embryophyta</taxon>
        <taxon>Tracheophyta</taxon>
        <taxon>Spermatophyta</taxon>
        <taxon>Magnoliopsida</taxon>
        <taxon>Liliopsida</taxon>
        <taxon>Zingiberales</taxon>
        <taxon>Musaceae</taxon>
        <taxon>Musa</taxon>
    </lineage>
</organism>
<dbReference type="GO" id="GO:0009001">
    <property type="term" value="F:serine O-acetyltransferase activity"/>
    <property type="evidence" value="ECO:0007669"/>
    <property type="project" value="UniProtKB-EC"/>
</dbReference>
<dbReference type="Proteomes" id="UP001055439">
    <property type="component" value="Chromosome 6"/>
</dbReference>
<dbReference type="Gene3D" id="2.160.10.10">
    <property type="entry name" value="Hexapeptide repeat proteins"/>
    <property type="match status" value="1"/>
</dbReference>